<evidence type="ECO:0000313" key="3">
    <source>
        <dbReference type="Proteomes" id="UP001059824"/>
    </source>
</evidence>
<gene>
    <name evidence="2" type="ORF">GII36_05730</name>
</gene>
<keyword evidence="3" id="KW-1185">Reference proteome</keyword>
<protein>
    <submittedName>
        <fullName evidence="2">Uncharacterized protein</fullName>
    </submittedName>
</protein>
<sequence length="196" mass="21785">MNKHGYIYTIITFTCIVLAGISIYFQQQLAAARQENSNLKGKISKFQAETVAPDQKESPSADTASQYVDIPVIHARYPITPQNESLLYAYRAISSDSSAGSILFTNTKLAHAQDSHKEDYEFPCGLFGRANPRIMYYQTDTVTVVGQASKIGKKVGDHYYVYSYPQAVCSDLFVSEQNELSATVKAVFDSLEPLDQ</sequence>
<dbReference type="Proteomes" id="UP001059824">
    <property type="component" value="Chromosome"/>
</dbReference>
<keyword evidence="1" id="KW-0472">Membrane</keyword>
<dbReference type="RefSeq" id="WP_260763377.1">
    <property type="nucleotide sequence ID" value="NZ_CP045921.1"/>
</dbReference>
<organism evidence="2 3">
    <name type="scientific">Candidatus Mycosynbacter amalyticus</name>
    <dbReference type="NCBI Taxonomy" id="2665156"/>
    <lineage>
        <taxon>Bacteria</taxon>
        <taxon>Candidatus Saccharimonadota</taxon>
        <taxon>Candidatus Saccharimonadota incertae sedis</taxon>
        <taxon>Candidatus Mycosynbacter</taxon>
    </lineage>
</organism>
<reference evidence="2" key="1">
    <citation type="journal article" date="2021" name="Nat. Microbiol.">
        <title>Cocultivation of an ultrasmall environmental parasitic bacterium with lytic ability against bacteria associated with wastewater foams.</title>
        <authorList>
            <person name="Batinovic S."/>
            <person name="Rose J.J.A."/>
            <person name="Ratcliffe J."/>
            <person name="Seviour R.J."/>
            <person name="Petrovski S."/>
        </authorList>
    </citation>
    <scope>NUCLEOTIDE SEQUENCE</scope>
    <source>
        <strain evidence="2">JR1</strain>
    </source>
</reference>
<keyword evidence="1" id="KW-1133">Transmembrane helix</keyword>
<keyword evidence="1" id="KW-0812">Transmembrane</keyword>
<evidence type="ECO:0000256" key="1">
    <source>
        <dbReference type="SAM" id="Phobius"/>
    </source>
</evidence>
<accession>A0A857MMJ5</accession>
<dbReference type="EMBL" id="CP045921">
    <property type="protein sequence ID" value="QHN43318.1"/>
    <property type="molecule type" value="Genomic_DNA"/>
</dbReference>
<evidence type="ECO:0000313" key="2">
    <source>
        <dbReference type="EMBL" id="QHN43318.1"/>
    </source>
</evidence>
<dbReference type="AlphaFoldDB" id="A0A857MMJ5"/>
<feature type="transmembrane region" description="Helical" evidence="1">
    <location>
        <begin position="6"/>
        <end position="25"/>
    </location>
</feature>
<dbReference type="KEGG" id="mama:GII36_05730"/>
<name>A0A857MMJ5_9BACT</name>
<proteinExistence type="predicted"/>